<gene>
    <name evidence="1" type="ORF">NCTC5047_02641</name>
</gene>
<evidence type="ECO:0000313" key="2">
    <source>
        <dbReference type="Proteomes" id="UP000254340"/>
    </source>
</evidence>
<reference evidence="1 2" key="1">
    <citation type="submission" date="2018-06" db="EMBL/GenBank/DDBJ databases">
        <authorList>
            <consortium name="Pathogen Informatics"/>
            <person name="Doyle S."/>
        </authorList>
    </citation>
    <scope>NUCLEOTIDE SEQUENCE [LARGE SCALE GENOMIC DNA]</scope>
    <source>
        <strain evidence="1 2">NCTC5047</strain>
    </source>
</reference>
<evidence type="ECO:0000313" key="1">
    <source>
        <dbReference type="EMBL" id="STT81708.1"/>
    </source>
</evidence>
<name>A0A377XGB2_KLEPN</name>
<accession>A0A377XGB2</accession>
<sequence>MPGSDRLIALAYRNGQYPLVTLMLKNAKENGLTAWVRAKMALRAGDVNAAAAWYAKAAASFPPNGNLGFPIL</sequence>
<dbReference type="AlphaFoldDB" id="A0A377XGB2"/>
<organism evidence="1 2">
    <name type="scientific">Klebsiella pneumoniae</name>
    <dbReference type="NCBI Taxonomy" id="573"/>
    <lineage>
        <taxon>Bacteria</taxon>
        <taxon>Pseudomonadati</taxon>
        <taxon>Pseudomonadota</taxon>
        <taxon>Gammaproteobacteria</taxon>
        <taxon>Enterobacterales</taxon>
        <taxon>Enterobacteriaceae</taxon>
        <taxon>Klebsiella/Raoultella group</taxon>
        <taxon>Klebsiella</taxon>
        <taxon>Klebsiella pneumoniae complex</taxon>
    </lineage>
</organism>
<dbReference type="EMBL" id="UGLH01000006">
    <property type="protein sequence ID" value="STT81708.1"/>
    <property type="molecule type" value="Genomic_DNA"/>
</dbReference>
<proteinExistence type="predicted"/>
<dbReference type="Proteomes" id="UP000254340">
    <property type="component" value="Unassembled WGS sequence"/>
</dbReference>
<protein>
    <submittedName>
        <fullName evidence="1">Uncharacterized protein</fullName>
    </submittedName>
</protein>